<dbReference type="Pfam" id="PF07690">
    <property type="entry name" value="MFS_1"/>
    <property type="match status" value="1"/>
</dbReference>
<dbReference type="SUPFAM" id="SSF103473">
    <property type="entry name" value="MFS general substrate transporter"/>
    <property type="match status" value="1"/>
</dbReference>
<dbReference type="PROSITE" id="PS50222">
    <property type="entry name" value="EF_HAND_2"/>
    <property type="match status" value="1"/>
</dbReference>
<sequence length="602" mass="66746">MSLSRSQSYGTTVDEADLGPPKWRLARRHFVAALALLGFANIYAMRANLSVAIVEMTTGINKEINGTNIHIDGEFRQWSTMQQGVVLGSFFYGYILTQIPGGLLAHHYGGKNLFLIGIFGTAVFTLLTPPFAKMGYVVVVVARFAEGLFEGVTYPAMHVMWSHWAPILEKTKLATFAFSGSYFGTVISMPLSAVIGQTLGWPFIFYFFGLLGLLWCLVWARRIVPWKEMLKSMPVWAVMVAHFCQNWGFYTMLTHLPRILKELANYELEKAGFVSGLPYLMMGCTLVWGGQLADYLRKERNIDTLTVRRRFCVAGFAGQALFLALASVTSSPPFLVAYLSISIGLGGICWAGFSVNHLDLAPQFAGHLMGISNTLATLPGMICPLIVGYVVTTGSNAEWNFIFYSTAAVYGLGAAFFWKFASGDLQPWAGEQVSHLVANQTIHNGNRRPPRRSPARRDPDLRPLSSIRRPSMNSRRPSGDLKDLYAMMGQIASDKQIEDMIKEAPGPINFTVFLTLFGERLTGTDPEATIIGAFNMFDKKDCGKLKEEELLKILQNRRGEPLDEEEIKAMYKGKPPIENGEVDYKAFAHLITTGAQDELTAA</sequence>
<keyword evidence="11 27" id="KW-0472">Membrane</keyword>
<dbReference type="InterPro" id="IPR050382">
    <property type="entry name" value="MFS_Na/Anion_cotransporter"/>
</dbReference>
<feature type="transmembrane region" description="Helical" evidence="27">
    <location>
        <begin position="273"/>
        <end position="290"/>
    </location>
</feature>
<dbReference type="GO" id="GO:0046942">
    <property type="term" value="P:carboxylic acid transport"/>
    <property type="evidence" value="ECO:0007669"/>
    <property type="project" value="UniProtKB-ARBA"/>
</dbReference>
<evidence type="ECO:0000256" key="1">
    <source>
        <dbReference type="ARBA" id="ARBA00004432"/>
    </source>
</evidence>
<comment type="catalytic activity">
    <reaction evidence="20">
        <text>D-glucuronate(out) + H(+)(out) = D-glucuronate(in) + H(+)(in)</text>
        <dbReference type="Rhea" id="RHEA:72591"/>
        <dbReference type="ChEBI" id="CHEBI:15378"/>
        <dbReference type="ChEBI" id="CHEBI:58720"/>
    </reaction>
    <physiologicalReaction direction="left-to-right" evidence="20">
        <dbReference type="Rhea" id="RHEA:72592"/>
    </physiologicalReaction>
</comment>
<dbReference type="CDD" id="cd17318">
    <property type="entry name" value="MFS_SLC17"/>
    <property type="match status" value="1"/>
</dbReference>
<comment type="catalytic activity">
    <reaction evidence="15">
        <text>2 nitrate(out) + H(+)(out) = 2 nitrate(in) + H(+)(in)</text>
        <dbReference type="Rhea" id="RHEA:71539"/>
        <dbReference type="ChEBI" id="CHEBI:15378"/>
        <dbReference type="ChEBI" id="CHEBI:17632"/>
    </reaction>
    <physiologicalReaction direction="left-to-right" evidence="15">
        <dbReference type="Rhea" id="RHEA:71540"/>
    </physiologicalReaction>
</comment>
<dbReference type="Gene3D" id="1.20.1250.20">
    <property type="entry name" value="MFS general substrate transporter like domains"/>
    <property type="match status" value="2"/>
</dbReference>
<evidence type="ECO:0000256" key="22">
    <source>
        <dbReference type="ARBA" id="ARBA00069713"/>
    </source>
</evidence>
<evidence type="ECO:0000256" key="18">
    <source>
        <dbReference type="ARBA" id="ARBA00051403"/>
    </source>
</evidence>
<evidence type="ECO:0000256" key="14">
    <source>
        <dbReference type="ARBA" id="ARBA00023329"/>
    </source>
</evidence>
<evidence type="ECO:0000256" key="3">
    <source>
        <dbReference type="ARBA" id="ARBA00004638"/>
    </source>
</evidence>
<comment type="caution">
    <text evidence="30">The sequence shown here is derived from an EMBL/GenBank/DDBJ whole genome shotgun (WGS) entry which is preliminary data.</text>
</comment>
<dbReference type="GO" id="GO:0005509">
    <property type="term" value="F:calcium ion binding"/>
    <property type="evidence" value="ECO:0007669"/>
    <property type="project" value="InterPro"/>
</dbReference>
<evidence type="ECO:0000256" key="24">
    <source>
        <dbReference type="ARBA" id="ARBA00081195"/>
    </source>
</evidence>
<evidence type="ECO:0000256" key="11">
    <source>
        <dbReference type="ARBA" id="ARBA00023136"/>
    </source>
</evidence>
<evidence type="ECO:0000313" key="31">
    <source>
        <dbReference type="Proteomes" id="UP001331761"/>
    </source>
</evidence>
<keyword evidence="13" id="KW-0458">Lysosome</keyword>
<dbReference type="InterPro" id="IPR020846">
    <property type="entry name" value="MFS_dom"/>
</dbReference>
<feature type="transmembrane region" description="Helical" evidence="27">
    <location>
        <begin position="311"/>
        <end position="329"/>
    </location>
</feature>
<dbReference type="InterPro" id="IPR011992">
    <property type="entry name" value="EF-hand-dom_pair"/>
</dbReference>
<evidence type="ECO:0000256" key="15">
    <source>
        <dbReference type="ARBA" id="ARBA00050101"/>
    </source>
</evidence>
<feature type="transmembrane region" description="Helical" evidence="27">
    <location>
        <begin position="401"/>
        <end position="418"/>
    </location>
</feature>
<evidence type="ECO:0000256" key="20">
    <source>
        <dbReference type="ARBA" id="ARBA00051612"/>
    </source>
</evidence>
<feature type="domain" description="Major facilitator superfamily (MFS) profile" evidence="29">
    <location>
        <begin position="30"/>
        <end position="425"/>
    </location>
</feature>
<evidence type="ECO:0000256" key="26">
    <source>
        <dbReference type="SAM" id="MobiDB-lite"/>
    </source>
</evidence>
<evidence type="ECO:0000313" key="30">
    <source>
        <dbReference type="EMBL" id="KAK5976857.1"/>
    </source>
</evidence>
<gene>
    <name evidence="30" type="ORF">GCK32_002537</name>
</gene>
<name>A0AAN8FM64_TRICO</name>
<feature type="transmembrane region" description="Helical" evidence="27">
    <location>
        <begin position="85"/>
        <end position="105"/>
    </location>
</feature>
<evidence type="ECO:0000256" key="8">
    <source>
        <dbReference type="ARBA" id="ARBA00022847"/>
    </source>
</evidence>
<dbReference type="GO" id="GO:0015293">
    <property type="term" value="F:symporter activity"/>
    <property type="evidence" value="ECO:0007669"/>
    <property type="project" value="UniProtKB-KW"/>
</dbReference>
<dbReference type="PANTHER" id="PTHR11662">
    <property type="entry name" value="SOLUTE CARRIER FAMILY 17"/>
    <property type="match status" value="1"/>
</dbReference>
<dbReference type="InterPro" id="IPR011701">
    <property type="entry name" value="MFS"/>
</dbReference>
<proteinExistence type="predicted"/>
<dbReference type="GO" id="GO:0030672">
    <property type="term" value="C:synaptic vesicle membrane"/>
    <property type="evidence" value="ECO:0007669"/>
    <property type="project" value="UniProtKB-SubCell"/>
</dbReference>
<feature type="domain" description="EF-hand" evidence="28">
    <location>
        <begin position="525"/>
        <end position="560"/>
    </location>
</feature>
<dbReference type="GO" id="GO:0016323">
    <property type="term" value="C:basolateral plasma membrane"/>
    <property type="evidence" value="ECO:0007669"/>
    <property type="project" value="UniProtKB-SubCell"/>
</dbReference>
<evidence type="ECO:0000259" key="29">
    <source>
        <dbReference type="PROSITE" id="PS50850"/>
    </source>
</evidence>
<dbReference type="GO" id="GO:0006820">
    <property type="term" value="P:monoatomic anion transport"/>
    <property type="evidence" value="ECO:0007669"/>
    <property type="project" value="TreeGrafter"/>
</dbReference>
<dbReference type="FunFam" id="1.20.1250.20:FF:000003">
    <property type="entry name" value="Solute carrier family 17 member 3"/>
    <property type="match status" value="1"/>
</dbReference>
<evidence type="ECO:0000256" key="17">
    <source>
        <dbReference type="ARBA" id="ARBA00050625"/>
    </source>
</evidence>
<keyword evidence="31" id="KW-1185">Reference proteome</keyword>
<dbReference type="PROSITE" id="PS50850">
    <property type="entry name" value="MFS"/>
    <property type="match status" value="1"/>
</dbReference>
<evidence type="ECO:0000256" key="12">
    <source>
        <dbReference type="ARBA" id="ARBA00023180"/>
    </source>
</evidence>
<feature type="transmembrane region" description="Helical" evidence="27">
    <location>
        <begin position="335"/>
        <end position="356"/>
    </location>
</feature>
<feature type="region of interest" description="Disordered" evidence="26">
    <location>
        <begin position="440"/>
        <end position="480"/>
    </location>
</feature>
<dbReference type="Gene3D" id="1.10.238.10">
    <property type="entry name" value="EF-hand"/>
    <property type="match status" value="2"/>
</dbReference>
<keyword evidence="7 27" id="KW-0812">Transmembrane</keyword>
<dbReference type="FunFam" id="1.20.1250.20:FF:000067">
    <property type="entry name" value="sialin isoform X2"/>
    <property type="match status" value="1"/>
</dbReference>
<feature type="transmembrane region" description="Helical" evidence="27">
    <location>
        <begin position="30"/>
        <end position="49"/>
    </location>
</feature>
<feature type="transmembrane region" description="Helical" evidence="27">
    <location>
        <begin position="368"/>
        <end position="389"/>
    </location>
</feature>
<evidence type="ECO:0000256" key="5">
    <source>
        <dbReference type="ARBA" id="ARBA00022448"/>
    </source>
</evidence>
<feature type="transmembrane region" description="Helical" evidence="27">
    <location>
        <begin position="232"/>
        <end position="253"/>
    </location>
</feature>
<dbReference type="GO" id="GO:0005765">
    <property type="term" value="C:lysosomal membrane"/>
    <property type="evidence" value="ECO:0007669"/>
    <property type="project" value="UniProtKB-SubCell"/>
</dbReference>
<evidence type="ECO:0000256" key="27">
    <source>
        <dbReference type="SAM" id="Phobius"/>
    </source>
</evidence>
<accession>A0AAN8FM64</accession>
<evidence type="ECO:0000256" key="4">
    <source>
        <dbReference type="ARBA" id="ARBA00004656"/>
    </source>
</evidence>
<evidence type="ECO:0000256" key="2">
    <source>
        <dbReference type="ARBA" id="ARBA00004554"/>
    </source>
</evidence>
<dbReference type="PANTHER" id="PTHR11662:SF455">
    <property type="entry name" value="GH23975P"/>
    <property type="match status" value="1"/>
</dbReference>
<keyword evidence="8" id="KW-0769">Symport</keyword>
<comment type="catalytic activity">
    <reaction evidence="19">
        <text>L-glutamate(out) = L-glutamate(in)</text>
        <dbReference type="Rhea" id="RHEA:66336"/>
        <dbReference type="ChEBI" id="CHEBI:29985"/>
    </reaction>
    <physiologicalReaction direction="left-to-right" evidence="19">
        <dbReference type="Rhea" id="RHEA:66337"/>
    </physiologicalReaction>
</comment>
<evidence type="ECO:0000256" key="9">
    <source>
        <dbReference type="ARBA" id="ARBA00022989"/>
    </source>
</evidence>
<feature type="transmembrane region" description="Helical" evidence="27">
    <location>
        <begin position="173"/>
        <end position="195"/>
    </location>
</feature>
<keyword evidence="10" id="KW-0770">Synapse</keyword>
<comment type="catalytic activity">
    <reaction evidence="16">
        <text>L-aspartate(out) = L-aspartate(in)</text>
        <dbReference type="Rhea" id="RHEA:66332"/>
        <dbReference type="ChEBI" id="CHEBI:29991"/>
    </reaction>
    <physiologicalReaction direction="left-to-right" evidence="16">
        <dbReference type="Rhea" id="RHEA:66333"/>
    </physiologicalReaction>
</comment>
<comment type="catalytic activity">
    <reaction evidence="17">
        <text>N-acetylneuraminate(in) + H(+)(in) = N-acetylneuraminate(out) + H(+)(out)</text>
        <dbReference type="Rhea" id="RHEA:28987"/>
        <dbReference type="ChEBI" id="CHEBI:15378"/>
        <dbReference type="ChEBI" id="CHEBI:35418"/>
    </reaction>
    <physiologicalReaction direction="right-to-left" evidence="17">
        <dbReference type="Rhea" id="RHEA:28989"/>
    </physiologicalReaction>
</comment>
<dbReference type="InterPro" id="IPR036259">
    <property type="entry name" value="MFS_trans_sf"/>
</dbReference>
<evidence type="ECO:0000256" key="25">
    <source>
        <dbReference type="ARBA" id="ARBA00081925"/>
    </source>
</evidence>
<evidence type="ECO:0000256" key="19">
    <source>
        <dbReference type="ARBA" id="ARBA00051447"/>
    </source>
</evidence>
<evidence type="ECO:0000256" key="23">
    <source>
        <dbReference type="ARBA" id="ARBA00080244"/>
    </source>
</evidence>
<reference evidence="30 31" key="1">
    <citation type="submission" date="2019-10" db="EMBL/GenBank/DDBJ databases">
        <title>Assembly and Annotation for the nematode Trichostrongylus colubriformis.</title>
        <authorList>
            <person name="Martin J."/>
        </authorList>
    </citation>
    <scope>NUCLEOTIDE SEQUENCE [LARGE SCALE GENOMIC DNA]</scope>
    <source>
        <strain evidence="30">G859</strain>
        <tissue evidence="30">Whole worm</tissue>
    </source>
</reference>
<comment type="subcellular location">
    <subcellularLocation>
        <location evidence="2">Basolateral cell membrane</location>
        <topology evidence="2">Multi-pass membrane protein</topology>
    </subcellularLocation>
    <subcellularLocation>
        <location evidence="3">Cytoplasmic vesicle</location>
        <location evidence="3">Secretory vesicle membrane</location>
        <topology evidence="3">Multi-pass membrane protein</topology>
    </subcellularLocation>
    <subcellularLocation>
        <location evidence="1">Cytoplasmic vesicle</location>
        <location evidence="1">Secretory vesicle</location>
        <location evidence="1">Synaptic vesicle membrane</location>
    </subcellularLocation>
    <subcellularLocation>
        <location evidence="4">Lysosome membrane</location>
    </subcellularLocation>
</comment>
<feature type="compositionally biased region" description="Basic residues" evidence="26">
    <location>
        <begin position="445"/>
        <end position="454"/>
    </location>
</feature>
<evidence type="ECO:0000259" key="28">
    <source>
        <dbReference type="PROSITE" id="PS50222"/>
    </source>
</evidence>
<feature type="transmembrane region" description="Helical" evidence="27">
    <location>
        <begin position="201"/>
        <end position="220"/>
    </location>
</feature>
<dbReference type="SUPFAM" id="SSF47473">
    <property type="entry name" value="EF-hand"/>
    <property type="match status" value="1"/>
</dbReference>
<keyword evidence="12" id="KW-0325">Glycoprotein</keyword>
<protein>
    <recommendedName>
        <fullName evidence="22">Sialin</fullName>
    </recommendedName>
    <alternativeName>
        <fullName evidence="25">H(+)/nitrate cotransporter</fullName>
    </alternativeName>
    <alternativeName>
        <fullName evidence="23">H(+)/sialic acid cotransporter</fullName>
    </alternativeName>
    <alternativeName>
        <fullName evidence="24">Vesicular excitatory amino acid transporter</fullName>
    </alternativeName>
</protein>
<evidence type="ECO:0000256" key="13">
    <source>
        <dbReference type="ARBA" id="ARBA00023228"/>
    </source>
</evidence>
<dbReference type="EMBL" id="WIXE01011288">
    <property type="protein sequence ID" value="KAK5976857.1"/>
    <property type="molecule type" value="Genomic_DNA"/>
</dbReference>
<dbReference type="AlphaFoldDB" id="A0AAN8FM64"/>
<evidence type="ECO:0000256" key="7">
    <source>
        <dbReference type="ARBA" id="ARBA00022692"/>
    </source>
</evidence>
<keyword evidence="9 27" id="KW-1133">Transmembrane helix</keyword>
<evidence type="ECO:0000256" key="6">
    <source>
        <dbReference type="ARBA" id="ARBA00022475"/>
    </source>
</evidence>
<keyword evidence="14" id="KW-0968">Cytoplasmic vesicle</keyword>
<evidence type="ECO:0000256" key="10">
    <source>
        <dbReference type="ARBA" id="ARBA00023018"/>
    </source>
</evidence>
<organism evidence="30 31">
    <name type="scientific">Trichostrongylus colubriformis</name>
    <name type="common">Black scour worm</name>
    <dbReference type="NCBI Taxonomy" id="6319"/>
    <lineage>
        <taxon>Eukaryota</taxon>
        <taxon>Metazoa</taxon>
        <taxon>Ecdysozoa</taxon>
        <taxon>Nematoda</taxon>
        <taxon>Chromadorea</taxon>
        <taxon>Rhabditida</taxon>
        <taxon>Rhabditina</taxon>
        <taxon>Rhabditomorpha</taxon>
        <taxon>Strongyloidea</taxon>
        <taxon>Trichostrongylidae</taxon>
        <taxon>Trichostrongylus</taxon>
    </lineage>
</organism>
<comment type="catalytic activity">
    <reaction evidence="18">
        <text>N-acetyl-L-aspartyl-L-glutamate(out) = N-acetyl-L-aspartyl-L-glutamate(in)</text>
        <dbReference type="Rhea" id="RHEA:72599"/>
        <dbReference type="ChEBI" id="CHEBI:76931"/>
    </reaction>
    <physiologicalReaction direction="left-to-right" evidence="18">
        <dbReference type="Rhea" id="RHEA:72600"/>
    </physiologicalReaction>
</comment>
<dbReference type="CDD" id="cd00051">
    <property type="entry name" value="EFh"/>
    <property type="match status" value="1"/>
</dbReference>
<evidence type="ECO:0000256" key="21">
    <source>
        <dbReference type="ARBA" id="ARBA00056891"/>
    </source>
</evidence>
<keyword evidence="5" id="KW-0813">Transport</keyword>
<keyword evidence="6" id="KW-1003">Cell membrane</keyword>
<dbReference type="Proteomes" id="UP001331761">
    <property type="component" value="Unassembled WGS sequence"/>
</dbReference>
<dbReference type="InterPro" id="IPR002048">
    <property type="entry name" value="EF_hand_dom"/>
</dbReference>
<comment type="function">
    <text evidence="21">Receptor for CM101, a polysaccharide produced by group B Streptococcus with antipathoangiogenic properties.</text>
</comment>
<evidence type="ECO:0000256" key="16">
    <source>
        <dbReference type="ARBA" id="ARBA00050554"/>
    </source>
</evidence>